<gene>
    <name evidence="7" type="ORF">NX786_18140</name>
</gene>
<evidence type="ECO:0000256" key="5">
    <source>
        <dbReference type="PROSITE-ProRule" id="PRU00335"/>
    </source>
</evidence>
<name>A0ABT2C1J9_9BURK</name>
<accession>A0ABT2C1J9</accession>
<dbReference type="InterPro" id="IPR009057">
    <property type="entry name" value="Homeodomain-like_sf"/>
</dbReference>
<sequence length="213" mass="24202">MKEILSVARQTFSEQGYERSTTLDIARQLNISEATIFSYFISKRDLCMHVIKGWYDEITQVLENELPLVPGTRAKLHFAVHRHLVTLMQEGSGMCRLVLSEGRTVDDEFAGLLVELKRRYTGPLMNVLATAQHAGEIRPSSPLSLLRDMVYGSMEHVLWDYVANGNKPDIDETAEQLTSMLWAAFMPVQQTTEKLAQFRMDVADALRRLEQPG</sequence>
<dbReference type="Pfam" id="PF08359">
    <property type="entry name" value="TetR_C_4"/>
    <property type="match status" value="1"/>
</dbReference>
<feature type="DNA-binding region" description="H-T-H motif" evidence="5">
    <location>
        <begin position="21"/>
        <end position="40"/>
    </location>
</feature>
<dbReference type="InterPro" id="IPR013570">
    <property type="entry name" value="Tscrpt_reg_YsiA_C"/>
</dbReference>
<dbReference type="PANTHER" id="PTHR30055">
    <property type="entry name" value="HTH-TYPE TRANSCRIPTIONAL REGULATOR RUTR"/>
    <property type="match status" value="1"/>
</dbReference>
<evidence type="ECO:0000256" key="3">
    <source>
        <dbReference type="ARBA" id="ARBA00023125"/>
    </source>
</evidence>
<dbReference type="PROSITE" id="PS01081">
    <property type="entry name" value="HTH_TETR_1"/>
    <property type="match status" value="1"/>
</dbReference>
<evidence type="ECO:0000313" key="7">
    <source>
        <dbReference type="EMBL" id="MCS0631256.1"/>
    </source>
</evidence>
<dbReference type="InterPro" id="IPR036271">
    <property type="entry name" value="Tet_transcr_reg_TetR-rel_C_sf"/>
</dbReference>
<keyword evidence="2" id="KW-0805">Transcription regulation</keyword>
<dbReference type="Proteomes" id="UP001165263">
    <property type="component" value="Unassembled WGS sequence"/>
</dbReference>
<evidence type="ECO:0000259" key="6">
    <source>
        <dbReference type="PROSITE" id="PS50977"/>
    </source>
</evidence>
<evidence type="ECO:0000313" key="8">
    <source>
        <dbReference type="Proteomes" id="UP001165263"/>
    </source>
</evidence>
<keyword evidence="4" id="KW-0804">Transcription</keyword>
<dbReference type="EMBL" id="JANUHC010000006">
    <property type="protein sequence ID" value="MCS0631256.1"/>
    <property type="molecule type" value="Genomic_DNA"/>
</dbReference>
<dbReference type="SUPFAM" id="SSF48498">
    <property type="entry name" value="Tetracyclin repressor-like, C-terminal domain"/>
    <property type="match status" value="1"/>
</dbReference>
<keyword evidence="1" id="KW-0678">Repressor</keyword>
<comment type="caution">
    <text evidence="7">The sequence shown here is derived from an EMBL/GenBank/DDBJ whole genome shotgun (WGS) entry which is preliminary data.</text>
</comment>
<dbReference type="Pfam" id="PF00440">
    <property type="entry name" value="TetR_N"/>
    <property type="match status" value="1"/>
</dbReference>
<dbReference type="SUPFAM" id="SSF46689">
    <property type="entry name" value="Homeodomain-like"/>
    <property type="match status" value="1"/>
</dbReference>
<keyword evidence="8" id="KW-1185">Reference proteome</keyword>
<dbReference type="InterPro" id="IPR001647">
    <property type="entry name" value="HTH_TetR"/>
</dbReference>
<evidence type="ECO:0000256" key="1">
    <source>
        <dbReference type="ARBA" id="ARBA00022491"/>
    </source>
</evidence>
<evidence type="ECO:0000256" key="4">
    <source>
        <dbReference type="ARBA" id="ARBA00023163"/>
    </source>
</evidence>
<dbReference type="PRINTS" id="PR00455">
    <property type="entry name" value="HTHTETR"/>
</dbReference>
<organism evidence="7 8">
    <name type="scientific">Telluria mixta</name>
    <dbReference type="NCBI Taxonomy" id="34071"/>
    <lineage>
        <taxon>Bacteria</taxon>
        <taxon>Pseudomonadati</taxon>
        <taxon>Pseudomonadota</taxon>
        <taxon>Betaproteobacteria</taxon>
        <taxon>Burkholderiales</taxon>
        <taxon>Oxalobacteraceae</taxon>
        <taxon>Telluria group</taxon>
        <taxon>Telluria</taxon>
    </lineage>
</organism>
<dbReference type="PANTHER" id="PTHR30055:SF234">
    <property type="entry name" value="HTH-TYPE TRANSCRIPTIONAL REGULATOR BETI"/>
    <property type="match status" value="1"/>
</dbReference>
<evidence type="ECO:0000256" key="2">
    <source>
        <dbReference type="ARBA" id="ARBA00023015"/>
    </source>
</evidence>
<feature type="domain" description="HTH tetR-type" evidence="6">
    <location>
        <begin position="1"/>
        <end position="58"/>
    </location>
</feature>
<proteinExistence type="predicted"/>
<protein>
    <submittedName>
        <fullName evidence="7">TetR/AcrR family transcriptional regulator</fullName>
    </submittedName>
</protein>
<dbReference type="InterPro" id="IPR023772">
    <property type="entry name" value="DNA-bd_HTH_TetR-type_CS"/>
</dbReference>
<dbReference type="Gene3D" id="1.10.357.10">
    <property type="entry name" value="Tetracycline Repressor, domain 2"/>
    <property type="match status" value="1"/>
</dbReference>
<keyword evidence="3 5" id="KW-0238">DNA-binding</keyword>
<dbReference type="RefSeq" id="WP_259450336.1">
    <property type="nucleotide sequence ID" value="NZ_CP119520.1"/>
</dbReference>
<dbReference type="PROSITE" id="PS50977">
    <property type="entry name" value="HTH_TETR_2"/>
    <property type="match status" value="1"/>
</dbReference>
<reference evidence="7" key="1">
    <citation type="submission" date="2022-08" db="EMBL/GenBank/DDBJ databases">
        <title>Reclassification of Massilia species as members of the genera Telluria, Duganella, Pseudoduganella, Mokoshia gen. nov. and Zemynaea gen. nov. using orthogonal and non-orthogonal genome-based approaches.</title>
        <authorList>
            <person name="Bowman J.P."/>
        </authorList>
    </citation>
    <scope>NUCLEOTIDE SEQUENCE</scope>
    <source>
        <strain evidence="7">LMG 11547</strain>
    </source>
</reference>
<dbReference type="Gene3D" id="1.10.10.60">
    <property type="entry name" value="Homeodomain-like"/>
    <property type="match status" value="1"/>
</dbReference>
<dbReference type="InterPro" id="IPR050109">
    <property type="entry name" value="HTH-type_TetR-like_transc_reg"/>
</dbReference>